<feature type="transmembrane region" description="Helical" evidence="5">
    <location>
        <begin position="367"/>
        <end position="386"/>
    </location>
</feature>
<dbReference type="PANTHER" id="PTHR37422">
    <property type="entry name" value="TEICHURONIC ACID BIOSYNTHESIS PROTEIN TUAE"/>
    <property type="match status" value="1"/>
</dbReference>
<dbReference type="Pfam" id="PF04932">
    <property type="entry name" value="Wzy_C"/>
    <property type="match status" value="1"/>
</dbReference>
<evidence type="ECO:0000256" key="4">
    <source>
        <dbReference type="ARBA" id="ARBA00023136"/>
    </source>
</evidence>
<evidence type="ECO:0000313" key="7">
    <source>
        <dbReference type="EMBL" id="UUP18400.1"/>
    </source>
</evidence>
<dbReference type="Proteomes" id="UP001342418">
    <property type="component" value="Chromosome"/>
</dbReference>
<sequence length="417" mass="45241">MARIATVLAALLLATVIISFRPFQPAGAEGEGGDILNQIGFGSLGALALAGLFMFVDRRVLAALLSPWWLLLLAFVGLGVMNALSPADSMRAALFAVIGILTMAAVLTLPRDADSFSTVLALAGFAILGFSYYGILAMPEVAIHGGDGQEPQHAGLWRGSFAHKNIAAPVMACLSFAGFYLWRRGWRWSGGAMFLLAVIFMSQTGSKTTLGTVPLAIILAALPGAIGLRFLTPALLMTAIAGLALATVGIVFIDPLTALRDQIAPDLTYTGRTALWAFMGENLAERPLTGYGFESFWGTEIVLQADQPFDRDWDIRGIVHGHNSYMDLAISLGLPALGVALAAFIIAPMRDFLRVPFFRENILLSELFMMMLTFTLLNAFLESFFFRRADPVWLFFVFAALGMRLVARFRVHPRVIE</sequence>
<feature type="transmembrane region" description="Helical" evidence="5">
    <location>
        <begin position="166"/>
        <end position="182"/>
    </location>
</feature>
<feature type="transmembrane region" description="Helical" evidence="5">
    <location>
        <begin position="189"/>
        <end position="205"/>
    </location>
</feature>
<evidence type="ECO:0000256" key="2">
    <source>
        <dbReference type="ARBA" id="ARBA00022692"/>
    </source>
</evidence>
<keyword evidence="2 5" id="KW-0812">Transmembrane</keyword>
<gene>
    <name evidence="7" type="ORF">NTH_02881</name>
</gene>
<evidence type="ECO:0000256" key="1">
    <source>
        <dbReference type="ARBA" id="ARBA00004141"/>
    </source>
</evidence>
<feature type="transmembrane region" description="Helical" evidence="5">
    <location>
        <begin position="35"/>
        <end position="56"/>
    </location>
</feature>
<evidence type="ECO:0000256" key="5">
    <source>
        <dbReference type="SAM" id="Phobius"/>
    </source>
</evidence>
<feature type="transmembrane region" description="Helical" evidence="5">
    <location>
        <begin position="328"/>
        <end position="347"/>
    </location>
</feature>
<feature type="transmembrane region" description="Helical" evidence="5">
    <location>
        <begin position="116"/>
        <end position="135"/>
    </location>
</feature>
<dbReference type="InterPro" id="IPR007016">
    <property type="entry name" value="O-antigen_ligase-rel_domated"/>
</dbReference>
<dbReference type="EMBL" id="CP030941">
    <property type="protein sequence ID" value="UUP18400.1"/>
    <property type="molecule type" value="Genomic_DNA"/>
</dbReference>
<reference evidence="7 8" key="1">
    <citation type="submission" date="2018-07" db="EMBL/GenBank/DDBJ databases">
        <title>Genome sequence of Nitratireductor thuwali#1536.</title>
        <authorList>
            <person name="Michoud G."/>
            <person name="Merlino G."/>
            <person name="Sefrji F.O."/>
            <person name="Daffonchio D."/>
        </authorList>
    </citation>
    <scope>NUCLEOTIDE SEQUENCE [LARGE SCALE GENOMIC DNA]</scope>
    <source>
        <strain evidence="8">Nit1536</strain>
    </source>
</reference>
<name>A0ABY5MMU2_9HYPH</name>
<feature type="transmembrane region" description="Helical" evidence="5">
    <location>
        <begin position="68"/>
        <end position="84"/>
    </location>
</feature>
<evidence type="ECO:0000313" key="8">
    <source>
        <dbReference type="Proteomes" id="UP001342418"/>
    </source>
</evidence>
<evidence type="ECO:0000259" key="6">
    <source>
        <dbReference type="Pfam" id="PF04932"/>
    </source>
</evidence>
<protein>
    <recommendedName>
        <fullName evidence="6">O-antigen ligase-related domain-containing protein</fullName>
    </recommendedName>
</protein>
<comment type="subcellular location">
    <subcellularLocation>
        <location evidence="1">Membrane</location>
        <topology evidence="1">Multi-pass membrane protein</topology>
    </subcellularLocation>
</comment>
<feature type="transmembrane region" description="Helical" evidence="5">
    <location>
        <begin position="235"/>
        <end position="253"/>
    </location>
</feature>
<proteinExistence type="predicted"/>
<feature type="transmembrane region" description="Helical" evidence="5">
    <location>
        <begin position="392"/>
        <end position="411"/>
    </location>
</feature>
<feature type="domain" description="O-antigen ligase-related" evidence="6">
    <location>
        <begin position="193"/>
        <end position="339"/>
    </location>
</feature>
<dbReference type="PANTHER" id="PTHR37422:SF21">
    <property type="entry name" value="EXOQ-LIKE PROTEIN"/>
    <property type="match status" value="1"/>
</dbReference>
<organism evidence="7 8">
    <name type="scientific">Nitratireductor thuwali</name>
    <dbReference type="NCBI Taxonomy" id="2267699"/>
    <lineage>
        <taxon>Bacteria</taxon>
        <taxon>Pseudomonadati</taxon>
        <taxon>Pseudomonadota</taxon>
        <taxon>Alphaproteobacteria</taxon>
        <taxon>Hyphomicrobiales</taxon>
        <taxon>Phyllobacteriaceae</taxon>
        <taxon>Nitratireductor</taxon>
    </lineage>
</organism>
<evidence type="ECO:0000256" key="3">
    <source>
        <dbReference type="ARBA" id="ARBA00022989"/>
    </source>
</evidence>
<keyword evidence="3 5" id="KW-1133">Transmembrane helix</keyword>
<keyword evidence="8" id="KW-1185">Reference proteome</keyword>
<keyword evidence="4 5" id="KW-0472">Membrane</keyword>
<dbReference type="InterPro" id="IPR051533">
    <property type="entry name" value="WaaL-like"/>
</dbReference>
<accession>A0ABY5MMU2</accession>
<feature type="transmembrane region" description="Helical" evidence="5">
    <location>
        <begin position="90"/>
        <end position="109"/>
    </location>
</feature>